<accession>A0A1V9Z043</accession>
<dbReference type="Gene3D" id="1.25.40.20">
    <property type="entry name" value="Ankyrin repeat-containing domain"/>
    <property type="match status" value="1"/>
</dbReference>
<sequence length="427" mass="45054">MFSYLSETLNIKSLGELIAPTLTPEQQLHQAISDGLVEKVRHMLDDVKVSVNARTPEGSYPIHSAAYAGRIDIFNMLLERGADITTLGPRGNTPLHLACAQGHYELAKLLISRGANVAQRNQSGRTSYDVAKGDSLRQFLLPLQFQHEDPSERAAAVQQAHQMGLTGFHDPTIPQAAIAPPPTAGMPYGAGPPTASSGYQEDPMAHNPHAALYAPPTHSAIPRGAAARRDPTVYRPIQADGFGTSVGNPELTAKYGNNVSIKPVAPPPPVAGTMPTTEVTSAAPAPAPRKSQPPPQFKIFNPKLAQQAQDPARPQSAGSVHEAPTAQYGPNSGPSALGAPQQFGQPTQPQFGQPYGQPAQAYGQPAYGQPVPAYGQPAQPFGQPAQHYGAPAQQYGPPQGQFPPPSPQGNCVEEEAVDFSATTSALQ</sequence>
<dbReference type="Pfam" id="PF12796">
    <property type="entry name" value="Ank_2"/>
    <property type="match status" value="1"/>
</dbReference>
<evidence type="ECO:0000256" key="2">
    <source>
        <dbReference type="ARBA" id="ARBA00023043"/>
    </source>
</evidence>
<dbReference type="InterPro" id="IPR036770">
    <property type="entry name" value="Ankyrin_rpt-contain_sf"/>
</dbReference>
<feature type="repeat" description="ANK" evidence="3">
    <location>
        <begin position="57"/>
        <end position="89"/>
    </location>
</feature>
<evidence type="ECO:0000256" key="4">
    <source>
        <dbReference type="SAM" id="MobiDB-lite"/>
    </source>
</evidence>
<organism evidence="5 6">
    <name type="scientific">Achlya hypogyna</name>
    <name type="common">Oomycete</name>
    <name type="synonym">Protoachlya hypogyna</name>
    <dbReference type="NCBI Taxonomy" id="1202772"/>
    <lineage>
        <taxon>Eukaryota</taxon>
        <taxon>Sar</taxon>
        <taxon>Stramenopiles</taxon>
        <taxon>Oomycota</taxon>
        <taxon>Saprolegniomycetes</taxon>
        <taxon>Saprolegniales</taxon>
        <taxon>Achlyaceae</taxon>
        <taxon>Achlya</taxon>
    </lineage>
</organism>
<comment type="caution">
    <text evidence="5">The sequence shown here is derived from an EMBL/GenBank/DDBJ whole genome shotgun (WGS) entry which is preliminary data.</text>
</comment>
<protein>
    <recommendedName>
        <fullName evidence="7">Ankyrin repeat protein</fullName>
    </recommendedName>
</protein>
<dbReference type="STRING" id="1202772.A0A1V9Z043"/>
<reference evidence="5 6" key="1">
    <citation type="journal article" date="2014" name="Genome Biol. Evol.">
        <title>The secreted proteins of Achlya hypogyna and Thraustotheca clavata identify the ancestral oomycete secretome and reveal gene acquisitions by horizontal gene transfer.</title>
        <authorList>
            <person name="Misner I."/>
            <person name="Blouin N."/>
            <person name="Leonard G."/>
            <person name="Richards T.A."/>
            <person name="Lane C.E."/>
        </authorList>
    </citation>
    <scope>NUCLEOTIDE SEQUENCE [LARGE SCALE GENOMIC DNA]</scope>
    <source>
        <strain evidence="5 6">ATCC 48635</strain>
    </source>
</reference>
<feature type="region of interest" description="Disordered" evidence="4">
    <location>
        <begin position="266"/>
        <end position="427"/>
    </location>
</feature>
<evidence type="ECO:0000256" key="3">
    <source>
        <dbReference type="PROSITE-ProRule" id="PRU00023"/>
    </source>
</evidence>
<evidence type="ECO:0000313" key="5">
    <source>
        <dbReference type="EMBL" id="OQR91424.1"/>
    </source>
</evidence>
<dbReference type="PROSITE" id="PS50088">
    <property type="entry name" value="ANK_REPEAT"/>
    <property type="match status" value="2"/>
</dbReference>
<feature type="compositionally biased region" description="Low complexity" evidence="4">
    <location>
        <begin position="372"/>
        <end position="399"/>
    </location>
</feature>
<feature type="repeat" description="ANK" evidence="3">
    <location>
        <begin position="90"/>
        <end position="122"/>
    </location>
</feature>
<dbReference type="PANTHER" id="PTHR24171">
    <property type="entry name" value="ANKYRIN REPEAT DOMAIN-CONTAINING PROTEIN 39-RELATED"/>
    <property type="match status" value="1"/>
</dbReference>
<dbReference type="EMBL" id="JNBR01000535">
    <property type="protein sequence ID" value="OQR91424.1"/>
    <property type="molecule type" value="Genomic_DNA"/>
</dbReference>
<dbReference type="GO" id="GO:0004842">
    <property type="term" value="F:ubiquitin-protein transferase activity"/>
    <property type="evidence" value="ECO:0007669"/>
    <property type="project" value="TreeGrafter"/>
</dbReference>
<dbReference type="Proteomes" id="UP000243579">
    <property type="component" value="Unassembled WGS sequence"/>
</dbReference>
<dbReference type="PROSITE" id="PS50297">
    <property type="entry name" value="ANK_REP_REGION"/>
    <property type="match status" value="2"/>
</dbReference>
<gene>
    <name evidence="5" type="ORF">ACHHYP_04714</name>
</gene>
<dbReference type="SUPFAM" id="SSF48403">
    <property type="entry name" value="Ankyrin repeat"/>
    <property type="match status" value="1"/>
</dbReference>
<dbReference type="PANTHER" id="PTHR24171:SF8">
    <property type="entry name" value="BRCA1-ASSOCIATED RING DOMAIN PROTEIN 1"/>
    <property type="match status" value="1"/>
</dbReference>
<evidence type="ECO:0000313" key="6">
    <source>
        <dbReference type="Proteomes" id="UP000243579"/>
    </source>
</evidence>
<dbReference type="AlphaFoldDB" id="A0A1V9Z043"/>
<evidence type="ECO:0008006" key="7">
    <source>
        <dbReference type="Google" id="ProtNLM"/>
    </source>
</evidence>
<keyword evidence="2 3" id="KW-0040">ANK repeat</keyword>
<keyword evidence="6" id="KW-1185">Reference proteome</keyword>
<feature type="region of interest" description="Disordered" evidence="4">
    <location>
        <begin position="189"/>
        <end position="208"/>
    </location>
</feature>
<feature type="compositionally biased region" description="Low complexity" evidence="4">
    <location>
        <begin position="338"/>
        <end position="361"/>
    </location>
</feature>
<dbReference type="InterPro" id="IPR002110">
    <property type="entry name" value="Ankyrin_rpt"/>
</dbReference>
<evidence type="ECO:0000256" key="1">
    <source>
        <dbReference type="ARBA" id="ARBA00022737"/>
    </source>
</evidence>
<proteinExistence type="predicted"/>
<name>A0A1V9Z043_ACHHY</name>
<keyword evidence="1" id="KW-0677">Repeat</keyword>
<dbReference type="SMART" id="SM00248">
    <property type="entry name" value="ANK"/>
    <property type="match status" value="2"/>
</dbReference>
<dbReference type="GO" id="GO:0085020">
    <property type="term" value="P:protein K6-linked ubiquitination"/>
    <property type="evidence" value="ECO:0007669"/>
    <property type="project" value="TreeGrafter"/>
</dbReference>
<dbReference type="OrthoDB" id="20872at2759"/>
<feature type="compositionally biased region" description="Pro residues" evidence="4">
    <location>
        <begin position="285"/>
        <end position="296"/>
    </location>
</feature>